<sequence length="207" mass="22238">MARMSLTPAGEARLVEVHTSQVSKGGVPAGMTSVFSINQGIQPGKGGLSRSNTGMQAVGKGVSVMESGIRGTLQREPKLQEAVTEEQQHTPKMITLRRPSKTSSSERESTPTLKIVVLRRPSKVPPERETDAEPTKKKTIIKLRSPAKKSPSTEVESILGPLRPCLLPPSRTKPPPHLTQASPATDASTGPAHSYGLRSRRARLLQS</sequence>
<comment type="caution">
    <text evidence="2">The sequence shown here is derived from an EMBL/GenBank/DDBJ whole genome shotgun (WGS) entry which is preliminary data.</text>
</comment>
<feature type="compositionally biased region" description="Basic residues" evidence="1">
    <location>
        <begin position="137"/>
        <end position="147"/>
    </location>
</feature>
<keyword evidence="3" id="KW-1185">Reference proteome</keyword>
<reference evidence="2" key="1">
    <citation type="journal article" date="2023" name="Mol. Phylogenet. Evol.">
        <title>Genome-scale phylogeny and comparative genomics of the fungal order Sordariales.</title>
        <authorList>
            <person name="Hensen N."/>
            <person name="Bonometti L."/>
            <person name="Westerberg I."/>
            <person name="Brannstrom I.O."/>
            <person name="Guillou S."/>
            <person name="Cros-Aarteil S."/>
            <person name="Calhoun S."/>
            <person name="Haridas S."/>
            <person name="Kuo A."/>
            <person name="Mondo S."/>
            <person name="Pangilinan J."/>
            <person name="Riley R."/>
            <person name="LaButti K."/>
            <person name="Andreopoulos B."/>
            <person name="Lipzen A."/>
            <person name="Chen C."/>
            <person name="Yan M."/>
            <person name="Daum C."/>
            <person name="Ng V."/>
            <person name="Clum A."/>
            <person name="Steindorff A."/>
            <person name="Ohm R.A."/>
            <person name="Martin F."/>
            <person name="Silar P."/>
            <person name="Natvig D.O."/>
            <person name="Lalanne C."/>
            <person name="Gautier V."/>
            <person name="Ament-Velasquez S.L."/>
            <person name="Kruys A."/>
            <person name="Hutchinson M.I."/>
            <person name="Powell A.J."/>
            <person name="Barry K."/>
            <person name="Miller A.N."/>
            <person name="Grigoriev I.V."/>
            <person name="Debuchy R."/>
            <person name="Gladieux P."/>
            <person name="Hiltunen Thoren M."/>
            <person name="Johannesson H."/>
        </authorList>
    </citation>
    <scope>NUCLEOTIDE SEQUENCE</scope>
    <source>
        <strain evidence="2">CBS 892.96</strain>
    </source>
</reference>
<dbReference type="EMBL" id="MU866167">
    <property type="protein sequence ID" value="KAK4177372.1"/>
    <property type="molecule type" value="Genomic_DNA"/>
</dbReference>
<gene>
    <name evidence="2" type="ORF">QBC36DRAFT_371844</name>
</gene>
<protein>
    <submittedName>
        <fullName evidence="2">Uncharacterized protein</fullName>
    </submittedName>
</protein>
<feature type="compositionally biased region" description="Basic and acidic residues" evidence="1">
    <location>
        <begin position="125"/>
        <end position="136"/>
    </location>
</feature>
<feature type="compositionally biased region" description="Basic residues" evidence="1">
    <location>
        <begin position="198"/>
        <end position="207"/>
    </location>
</feature>
<evidence type="ECO:0000256" key="1">
    <source>
        <dbReference type="SAM" id="MobiDB-lite"/>
    </source>
</evidence>
<organism evidence="2 3">
    <name type="scientific">Triangularia setosa</name>
    <dbReference type="NCBI Taxonomy" id="2587417"/>
    <lineage>
        <taxon>Eukaryota</taxon>
        <taxon>Fungi</taxon>
        <taxon>Dikarya</taxon>
        <taxon>Ascomycota</taxon>
        <taxon>Pezizomycotina</taxon>
        <taxon>Sordariomycetes</taxon>
        <taxon>Sordariomycetidae</taxon>
        <taxon>Sordariales</taxon>
        <taxon>Podosporaceae</taxon>
        <taxon>Triangularia</taxon>
    </lineage>
</organism>
<evidence type="ECO:0000313" key="2">
    <source>
        <dbReference type="EMBL" id="KAK4177372.1"/>
    </source>
</evidence>
<feature type="region of interest" description="Disordered" evidence="1">
    <location>
        <begin position="82"/>
        <end position="207"/>
    </location>
</feature>
<dbReference type="Proteomes" id="UP001302321">
    <property type="component" value="Unassembled WGS sequence"/>
</dbReference>
<evidence type="ECO:0000313" key="3">
    <source>
        <dbReference type="Proteomes" id="UP001302321"/>
    </source>
</evidence>
<feature type="compositionally biased region" description="Polar residues" evidence="1">
    <location>
        <begin position="179"/>
        <end position="188"/>
    </location>
</feature>
<name>A0AAN6WB65_9PEZI</name>
<reference evidence="2" key="2">
    <citation type="submission" date="2023-05" db="EMBL/GenBank/DDBJ databases">
        <authorList>
            <consortium name="Lawrence Berkeley National Laboratory"/>
            <person name="Steindorff A."/>
            <person name="Hensen N."/>
            <person name="Bonometti L."/>
            <person name="Westerberg I."/>
            <person name="Brannstrom I.O."/>
            <person name="Guillou S."/>
            <person name="Cros-Aarteil S."/>
            <person name="Calhoun S."/>
            <person name="Haridas S."/>
            <person name="Kuo A."/>
            <person name="Mondo S."/>
            <person name="Pangilinan J."/>
            <person name="Riley R."/>
            <person name="Labutti K."/>
            <person name="Andreopoulos B."/>
            <person name="Lipzen A."/>
            <person name="Chen C."/>
            <person name="Yanf M."/>
            <person name="Daum C."/>
            <person name="Ng V."/>
            <person name="Clum A."/>
            <person name="Ohm R."/>
            <person name="Martin F."/>
            <person name="Silar P."/>
            <person name="Natvig D."/>
            <person name="Lalanne C."/>
            <person name="Gautier V."/>
            <person name="Ament-Velasquez S.L."/>
            <person name="Kruys A."/>
            <person name="Hutchinson M.I."/>
            <person name="Powell A.J."/>
            <person name="Barry K."/>
            <person name="Miller A.N."/>
            <person name="Grigoriev I.V."/>
            <person name="Debuchy R."/>
            <person name="Gladieux P."/>
            <person name="Thoren M.H."/>
            <person name="Johannesson H."/>
        </authorList>
    </citation>
    <scope>NUCLEOTIDE SEQUENCE</scope>
    <source>
        <strain evidence="2">CBS 892.96</strain>
    </source>
</reference>
<dbReference type="AlphaFoldDB" id="A0AAN6WB65"/>
<accession>A0AAN6WB65</accession>
<proteinExistence type="predicted"/>